<evidence type="ECO:0000259" key="6">
    <source>
        <dbReference type="PROSITE" id="PS50021"/>
    </source>
</evidence>
<comment type="subcellular location">
    <subcellularLocation>
        <location evidence="1">Cytoplasm</location>
        <location evidence="1">Cytoskeleton</location>
    </subcellularLocation>
</comment>
<feature type="region of interest" description="Disordered" evidence="5">
    <location>
        <begin position="10"/>
        <end position="40"/>
    </location>
</feature>
<feature type="compositionally biased region" description="Polar residues" evidence="5">
    <location>
        <begin position="1525"/>
        <end position="1536"/>
    </location>
</feature>
<keyword evidence="3" id="KW-0206">Cytoskeleton</keyword>
<dbReference type="PROSITE" id="PS50021">
    <property type="entry name" value="CH"/>
    <property type="match status" value="2"/>
</dbReference>
<feature type="region of interest" description="Disordered" evidence="5">
    <location>
        <begin position="3143"/>
        <end position="3185"/>
    </location>
</feature>
<evidence type="ECO:0000313" key="8">
    <source>
        <dbReference type="EMBL" id="KAF9544198.1"/>
    </source>
</evidence>
<evidence type="ECO:0000256" key="5">
    <source>
        <dbReference type="SAM" id="MobiDB-lite"/>
    </source>
</evidence>
<gene>
    <name evidence="8" type="primary">ACTN2_2</name>
    <name evidence="8" type="ORF">EC957_012339</name>
</gene>
<feature type="compositionally biased region" description="Polar residues" evidence="5">
    <location>
        <begin position="2913"/>
        <end position="2922"/>
    </location>
</feature>
<feature type="compositionally biased region" description="Polar residues" evidence="5">
    <location>
        <begin position="3015"/>
        <end position="3028"/>
    </location>
</feature>
<feature type="compositionally biased region" description="Low complexity" evidence="5">
    <location>
        <begin position="3450"/>
        <end position="3464"/>
    </location>
</feature>
<dbReference type="Proteomes" id="UP000723463">
    <property type="component" value="Unassembled WGS sequence"/>
</dbReference>
<dbReference type="Pfam" id="PF02187">
    <property type="entry name" value="GAS2"/>
    <property type="match status" value="1"/>
</dbReference>
<feature type="compositionally biased region" description="Low complexity" evidence="5">
    <location>
        <begin position="3029"/>
        <end position="3045"/>
    </location>
</feature>
<feature type="region of interest" description="Disordered" evidence="5">
    <location>
        <begin position="489"/>
        <end position="544"/>
    </location>
</feature>
<feature type="coiled-coil region" evidence="4">
    <location>
        <begin position="2340"/>
        <end position="2379"/>
    </location>
</feature>
<dbReference type="Gene3D" id="1.10.418.10">
    <property type="entry name" value="Calponin-like domain"/>
    <property type="match status" value="2"/>
</dbReference>
<feature type="compositionally biased region" description="Polar residues" evidence="5">
    <location>
        <begin position="506"/>
        <end position="520"/>
    </location>
</feature>
<feature type="coiled-coil region" evidence="4">
    <location>
        <begin position="1201"/>
        <end position="1256"/>
    </location>
</feature>
<feature type="coiled-coil region" evidence="4">
    <location>
        <begin position="2206"/>
        <end position="2233"/>
    </location>
</feature>
<protein>
    <submittedName>
        <fullName evidence="8">Actinin alpha 2</fullName>
    </submittedName>
</protein>
<feature type="domain" description="GAR" evidence="7">
    <location>
        <begin position="3538"/>
        <end position="3632"/>
    </location>
</feature>
<feature type="region of interest" description="Disordered" evidence="5">
    <location>
        <begin position="1642"/>
        <end position="1666"/>
    </location>
</feature>
<feature type="region of interest" description="Disordered" evidence="5">
    <location>
        <begin position="2127"/>
        <end position="2163"/>
    </location>
</feature>
<feature type="compositionally biased region" description="Acidic residues" evidence="5">
    <location>
        <begin position="572"/>
        <end position="581"/>
    </location>
</feature>
<dbReference type="Pfam" id="PF00307">
    <property type="entry name" value="CH"/>
    <property type="match status" value="2"/>
</dbReference>
<keyword evidence="9" id="KW-1185">Reference proteome</keyword>
<feature type="coiled-coil region" evidence="4">
    <location>
        <begin position="894"/>
        <end position="921"/>
    </location>
</feature>
<evidence type="ECO:0000256" key="1">
    <source>
        <dbReference type="ARBA" id="ARBA00004245"/>
    </source>
</evidence>
<dbReference type="InterPro" id="IPR003108">
    <property type="entry name" value="GAR_dom"/>
</dbReference>
<dbReference type="Gene3D" id="3.30.920.20">
    <property type="entry name" value="Gas2-like domain"/>
    <property type="match status" value="1"/>
</dbReference>
<dbReference type="GO" id="GO:0008017">
    <property type="term" value="F:microtubule binding"/>
    <property type="evidence" value="ECO:0007669"/>
    <property type="project" value="InterPro"/>
</dbReference>
<feature type="domain" description="Calponin-homology (CH)" evidence="6">
    <location>
        <begin position="128"/>
        <end position="235"/>
    </location>
</feature>
<dbReference type="PANTHER" id="PTHR11915">
    <property type="entry name" value="SPECTRIN/FILAMIN RELATED CYTOSKELETAL PROTEIN"/>
    <property type="match status" value="1"/>
</dbReference>
<evidence type="ECO:0000256" key="3">
    <source>
        <dbReference type="ARBA" id="ARBA00023212"/>
    </source>
</evidence>
<accession>A0A9P6F7M8</accession>
<feature type="region of interest" description="Disordered" evidence="5">
    <location>
        <begin position="3417"/>
        <end position="3470"/>
    </location>
</feature>
<feature type="region of interest" description="Disordered" evidence="5">
    <location>
        <begin position="3273"/>
        <end position="3307"/>
    </location>
</feature>
<feature type="compositionally biased region" description="Low complexity" evidence="5">
    <location>
        <begin position="3290"/>
        <end position="3306"/>
    </location>
</feature>
<dbReference type="SMART" id="SM00033">
    <property type="entry name" value="CH"/>
    <property type="match status" value="2"/>
</dbReference>
<feature type="region of interest" description="Disordered" evidence="5">
    <location>
        <begin position="2898"/>
        <end position="2922"/>
    </location>
</feature>
<feature type="compositionally biased region" description="Basic and acidic residues" evidence="5">
    <location>
        <begin position="431"/>
        <end position="445"/>
    </location>
</feature>
<organism evidence="8 9">
    <name type="scientific">Mortierella hygrophila</name>
    <dbReference type="NCBI Taxonomy" id="979708"/>
    <lineage>
        <taxon>Eukaryota</taxon>
        <taxon>Fungi</taxon>
        <taxon>Fungi incertae sedis</taxon>
        <taxon>Mucoromycota</taxon>
        <taxon>Mortierellomycotina</taxon>
        <taxon>Mortierellomycetes</taxon>
        <taxon>Mortierellales</taxon>
        <taxon>Mortierellaceae</taxon>
        <taxon>Mortierella</taxon>
    </lineage>
</organism>
<dbReference type="InterPro" id="IPR036534">
    <property type="entry name" value="GAR_dom_sf"/>
</dbReference>
<feature type="compositionally biased region" description="Basic and acidic residues" evidence="5">
    <location>
        <begin position="489"/>
        <end position="503"/>
    </location>
</feature>
<feature type="compositionally biased region" description="Basic and acidic residues" evidence="5">
    <location>
        <begin position="3719"/>
        <end position="3737"/>
    </location>
</feature>
<evidence type="ECO:0000259" key="7">
    <source>
        <dbReference type="PROSITE" id="PS51460"/>
    </source>
</evidence>
<feature type="compositionally biased region" description="Polar residues" evidence="5">
    <location>
        <begin position="3571"/>
        <end position="3582"/>
    </location>
</feature>
<dbReference type="InterPro" id="IPR036872">
    <property type="entry name" value="CH_dom_sf"/>
</dbReference>
<dbReference type="InterPro" id="IPR001715">
    <property type="entry name" value="CH_dom"/>
</dbReference>
<feature type="domain" description="Calponin-homology (CH)" evidence="6">
    <location>
        <begin position="275"/>
        <end position="391"/>
    </location>
</feature>
<keyword evidence="2" id="KW-0963">Cytoplasm</keyword>
<sequence>MSWLLKSKRLQSAGHGANTNGTSNSSTNTNNGNNTGSNVNSIYSLGSSNLSNSSLNSSTTAGLVQQQYGGNSSNINLSTTSLSLPFSQSNINTSSSTINLSHTSTTNNHIDAGEDMVRSYAAASSQLETQKTAFMRWVNVQLSANNPSYVPMTSIERDLRDGKRLIALLEAVSQEPLKPERGNMRIHQMANVSKALAFLEKRTDEGLGTVGNEDIVDGNVKLTLGLVWIIIYRFQIQQMANTVAELYPLLATGDDLDTEEAPAPKGKKKGSSHQVDAKQALLRWVRYQLEDYSDVIPPIQDFHRSWRTGLVFTALIHRHDPEFLPEFYSTILPLTFETADEWRRTLSRAFEVAYECMKLPQLLSPEDLVEIETPDERSIMTYVSEYYSVMSKTQSEQDPALAEELRSRRRQAKDERLALAGEDQEARRRRLQEEQERKRREDEEELERIRLKRMEIEGWSIRAAERAKEEEEALRKRREEEEERRLQRQLRREQREREKDLLRRQSISISTGADGQQSAGIRNEDGSYSYPGHLSNDDDDDDEEVVKDLEDNNGISIEGGLRVDYVFSDSDHEDSDVELDVEQSPSTDLKDPEAHMSPMDLERRQQELNEKLAEYHMGILELSEWIKQQDKEFPHAPNTKSLLDRPKDLEPLTDVIKAIEEEQAVKEHVMSHLHDVREELLEYENPDLPPEQISELDKKWWELETIWTALTNKIVETKDTAEEVKWIFDCTQEIDRVNGEILKFESQLEAFAEKRSQETPQDRSQKSILEQQDVSLSSISFLLKTYVDFLTALMDPKVHHYDAPEHLTTRNNELTTVRLPHLAVIIEKAQQNLSNDRLLRLFLDAFVLSEAWIGESVVWLANIEVPSFVSEDEWKGWKAVKEYMARDLTQDADLDFFMTELQELKGELEEEQGEVTAFRLSGFAKLDEQAEAVKKAVADTQDVTAEGTTKAVQDLMRGVMNNLEKVEDLLPKEAAHCAYATRVLEYLLTARSILDGVEDTMDAINGWEMRQPDAEVEALVTGVEDELAQLEATFRQPPLEGRGPEEPTVQAAVQKRHSGLVCLVKDLRVCFHEKQEAIKGDRQMKEFLEVTISCQAALQDIKSKFSKKPTWIGFCLEDKTPLDIFAAQVQAIGQSLEKFESVDYQAYEAMGARVTAMAATSGARQDPAIVQSKLHVVKALLEEVKILRSDRERDSEMMAECRQLTESLSTLRADLAALQTDYSALEHLEPNQHGDLMELGHRSSALSNRLAALEQESVFPILEKDKTCASLFDDIKRSKVSIQQTQERLQTRLGLKQQWDTAWSAFTDRAVFLQQYLETSEKDMNERGYVGMDSFAADEQLWKRTADSVRETAVANTEHFTSLEEFKAGRIPELAALAKALQRVVNKAGDLHKFDEARIEQHRESEQLQQSLKEHLDRLFALNDKEKHHLDTVRQRLLWVDQLVESQSEVNVLATTCKDAVNGYTVILEASKQDLDTSGLNHKAAVHLKDQIQHLVSIAGTQKHPRINAALRTYADLKELAPSHSEASTTPASTPQDGARRMKPEEKQMPLHLENELASFQQQYTQLDLQLNYAGQLADHAAQVAQYLEKADGLDGELLAMASDLQEDIEASHDTVEKLEAIRNLLSGLPKELELVVSNGPMPTKHAAVDEQRDGSSPDQSSSQGYLTDLESVLKRRFDRTSDLDRALDPLLAEYQELLRYQDGLRDLVAELEDQRPWVDESNDKVQSIRDQVEDLSSSWPGEGGSRSGGAASQFSTPEVQLTELERLKAELAQEAAHVEHKKREFQAVQQRIQEALESATIHSKVLQAELEDSLDTLENAIEELETDIRHRSYQVDCLEKRALWEQQLAHANNWCQDIDQAMSQVAVDQAQWTRDANDSSADEYLRLQQLLDARVSEFEAQLKAYDDDTKPKVDQAWTTLGAALVFVGQAIPSDFENRQSALGTKRQALQDKVAYVVDVIKQRKALQEITTRLQELAQHRSALASGTGTSDANDSELESPLSVDQRESRINDLAQELESYFGALEYPVDRSTDEAKARSDAANAVIRQHIDSCRAQVEAAQKTLDQVLYDREFSKRLQALTATEVKQSEEIQDKTDKLERVNNLLNWAHETTERVACLYSSADSDSVNATAKGDDDDQSPSPSPPTVADLSESTPTLAAQSVSASTTSVATLTPSSPTAGSLSPISKAEHSLSVQELSRLPKATLEVISANAESLRQEIEEMIEYKREVQDEVLGVDTEHSISAESDAETTPETLAKQDSILNAKLAHLDTDASTAQLREMETKIGQNKDRVSELNHGIESKLAEFDTATEAMFLSLTKKTETVALALKERQRMDDELARQLEAERLRAEAERLRLEAERLRAQRALEMQELEQSTDKFIAWSETQRQELHDLWENKGYFAKNKEPAAVSESETVEGLVAFLGTETIRFGEELYLQKNAYQELKERLETPQCSAVNGTVSDIDEYVSERQRHAERITSAWSSLEKESDGYNSILKPMKDWSSLRIAIAQFEKEGLAALEKRVEALRWVHWEAFQLEENSLLELMAAVEEQARELSTRAETIRAVATADFAERLEADADQKAILEANKAYFERRMESIPARLEAAKAQMDMIHETSKEIALHGKFHADLVRIETAIAQQIDAVKVRLGSLERSSCFALNSQALEAMVMAANEVSVDGQYQFSVLQEVEYPALQQTAFDLDMLATAEDTDAESKDLEGNSSAAANRSGVEESMERIRQALKQLEGYIEEDCFETLMAAKFYTHSKATEDIRQWITACRDSMAQTNSPKNREPTEQEMRQQTREWKIKHLETLERKLDSFGATIQHYDELSGDFMLLHHPQSSTLDLNDPTEGDNNHHNNNGNNPASMRVILRQTVQERTKRTREDWELLKQEFLSNTAALEEQSSGEEDGVVNGSENVRQGSVSTTGAPVVKAKALGRFGAEILDDIARVSREIQELFDHGANSNHATLSLAVESDGALVKSKQGEQRLDMVEAYIREVLKGKVQRFDAMLATVNAQNEQDPSSPSSPLTPQDPSSPSVTTPTTPRQTRHQERMVGVAMQRGLIAESMSRLVDSCHRQRKEVEEHVRVQNAMDLIHEASLLCDSMMKTVLSADSLLQPTSLTGPSPNVSLYNLSSASASSTTSLTSIQAAQPKSPTASSRGSISTSGAATLPRSASTKQRRTSRVNNVRRSFSLSALSEEEVHQWEADYRNLMDKFDGYTHDIEQRLDSISAMADRLNDWRLDENYGVATEHWQRVKKSALAKKQELDRIWTLRGGQPVSGDSSTGGVHPLGGSPSSTSRPSLTLTTASNNRVKAILGSPVDSSIMSMPRKKRFSTGNIMSRSTFVHPSPTPSMTTTPTFSGPSHAAGRSNRTAGRVRSGTAPGITISGYNSSSSQLDVTTATNKKFANITAPNLHAMSPTLSQEAKRRAPMSRKNDSTSSVSSLLHVQDGAATSTAPSGATTSPKQRTIYKPDMSNALDVEVARVVNASGFTMKVQKLKDGHSPNLSAVGASGNNGTTGSLSRHRSDSTSSLVLSGLSDNGGLDGASGKDSSTNSSPRVVKTIRGQGGRLSVSTGGSPSDASKNGEVGRYVFGDVEPKVCYCRILRSRKVMVRVGGGWSELSKFMEDHASLEQRKSKARLLSASNSSVSVVSHFGGSVTVLSGSEASSRRPLHGLPDAGGSSDSLSDMSGGSGDVDGDRLSVSGGGGRGFARSTVSSRQSDRSRSASRSRGGEDGTSRTRKKKELVYHVRPSDDLSLKAIKFVKGGAGEGLVAI</sequence>
<dbReference type="PROSITE" id="PS51460">
    <property type="entry name" value="GAR"/>
    <property type="match status" value="1"/>
</dbReference>
<dbReference type="EMBL" id="JAAAXW010000096">
    <property type="protein sequence ID" value="KAF9544198.1"/>
    <property type="molecule type" value="Genomic_DNA"/>
</dbReference>
<feature type="compositionally biased region" description="Low complexity" evidence="5">
    <location>
        <begin position="3679"/>
        <end position="3689"/>
    </location>
</feature>
<dbReference type="SUPFAM" id="SSF143575">
    <property type="entry name" value="GAS2 domain-like"/>
    <property type="match status" value="1"/>
</dbReference>
<feature type="compositionally biased region" description="Basic and acidic residues" evidence="5">
    <location>
        <begin position="1719"/>
        <end position="1733"/>
    </location>
</feature>
<feature type="compositionally biased region" description="Polar residues" evidence="5">
    <location>
        <begin position="3146"/>
        <end position="3176"/>
    </location>
</feature>
<comment type="caution">
    <text evidence="8">The sequence shown here is derived from an EMBL/GenBank/DDBJ whole genome shotgun (WGS) entry which is preliminary data.</text>
</comment>
<feature type="compositionally biased region" description="Low complexity" evidence="5">
    <location>
        <begin position="3351"/>
        <end position="3363"/>
    </location>
</feature>
<feature type="region of interest" description="Disordered" evidence="5">
    <location>
        <begin position="572"/>
        <end position="595"/>
    </location>
</feature>
<feature type="region of interest" description="Disordered" evidence="5">
    <location>
        <begin position="1719"/>
        <end position="1756"/>
    </location>
</feature>
<keyword evidence="4" id="KW-0175">Coiled coil</keyword>
<feature type="region of interest" description="Disordered" evidence="5">
    <location>
        <begin position="3340"/>
        <end position="3394"/>
    </location>
</feature>
<proteinExistence type="predicted"/>
<name>A0A9P6F7M8_9FUNG</name>
<feature type="region of interest" description="Disordered" evidence="5">
    <location>
        <begin position="3661"/>
        <end position="3747"/>
    </location>
</feature>
<feature type="compositionally biased region" description="Low complexity" evidence="5">
    <location>
        <begin position="18"/>
        <end position="40"/>
    </location>
</feature>
<dbReference type="GO" id="GO:0005856">
    <property type="term" value="C:cytoskeleton"/>
    <property type="evidence" value="ECO:0007669"/>
    <property type="project" value="UniProtKB-SubCell"/>
</dbReference>
<dbReference type="SUPFAM" id="SSF47576">
    <property type="entry name" value="Calponin-homology domain, CH-domain"/>
    <property type="match status" value="1"/>
</dbReference>
<feature type="region of interest" description="Disordered" evidence="5">
    <location>
        <begin position="2708"/>
        <end position="2729"/>
    </location>
</feature>
<feature type="compositionally biased region" description="Basic and acidic residues" evidence="5">
    <location>
        <begin position="1647"/>
        <end position="1656"/>
    </location>
</feature>
<evidence type="ECO:0000256" key="4">
    <source>
        <dbReference type="SAM" id="Coils"/>
    </source>
</evidence>
<feature type="region of interest" description="Disordered" evidence="5">
    <location>
        <begin position="3015"/>
        <end position="3052"/>
    </location>
</feature>
<reference evidence="8" key="1">
    <citation type="journal article" date="2020" name="Fungal Divers.">
        <title>Resolving the Mortierellaceae phylogeny through synthesis of multi-gene phylogenetics and phylogenomics.</title>
        <authorList>
            <person name="Vandepol N."/>
            <person name="Liber J."/>
            <person name="Desiro A."/>
            <person name="Na H."/>
            <person name="Kennedy M."/>
            <person name="Barry K."/>
            <person name="Grigoriev I.V."/>
            <person name="Miller A.N."/>
            <person name="O'Donnell K."/>
            <person name="Stajich J.E."/>
            <person name="Bonito G."/>
        </authorList>
    </citation>
    <scope>NUCLEOTIDE SEQUENCE</scope>
    <source>
        <strain evidence="8">NRRL 2591</strain>
    </source>
</reference>
<feature type="region of interest" description="Disordered" evidence="5">
    <location>
        <begin position="3501"/>
        <end position="3586"/>
    </location>
</feature>
<evidence type="ECO:0000313" key="9">
    <source>
        <dbReference type="Proteomes" id="UP000723463"/>
    </source>
</evidence>
<feature type="region of interest" description="Disordered" evidence="5">
    <location>
        <begin position="393"/>
        <end position="445"/>
    </location>
</feature>
<feature type="compositionally biased region" description="Low complexity" evidence="5">
    <location>
        <begin position="3528"/>
        <end position="3541"/>
    </location>
</feature>
<evidence type="ECO:0000256" key="2">
    <source>
        <dbReference type="ARBA" id="ARBA00022490"/>
    </source>
</evidence>
<feature type="region of interest" description="Disordered" evidence="5">
    <location>
        <begin position="1520"/>
        <end position="1542"/>
    </location>
</feature>
<feature type="region of interest" description="Disordered" evidence="5">
    <location>
        <begin position="1982"/>
        <end position="2003"/>
    </location>
</feature>